<protein>
    <recommendedName>
        <fullName evidence="4">Cyanophycinase</fullName>
    </recommendedName>
</protein>
<reference evidence="2" key="1">
    <citation type="journal article" date="2014" name="Int. J. Syst. Evol. Microbiol.">
        <title>Complete genome sequence of Corynebacterium casei LMG S-19264T (=DSM 44701T), isolated from a smear-ripened cheese.</title>
        <authorList>
            <consortium name="US DOE Joint Genome Institute (JGI-PGF)"/>
            <person name="Walter F."/>
            <person name="Albersmeier A."/>
            <person name="Kalinowski J."/>
            <person name="Ruckert C."/>
        </authorList>
    </citation>
    <scope>NUCLEOTIDE SEQUENCE</scope>
    <source>
        <strain evidence="2">CGMCC 1.12726</strain>
    </source>
</reference>
<keyword evidence="3" id="KW-1185">Reference proteome</keyword>
<proteinExistence type="predicted"/>
<sequence>MKPYRLALPALLACSPLAAHPPTLLLMGGSYQTCSSLDADDCRADQREFPGARQQPLYRIDPAVFDDILDAGFWAARPGAPAPERIAALLRRAQQQAKGASLGAERLGEVLESADPDTWNRLLALERDLILSAFELPQLDTRGKRLVEGVRLDGDTTGHDATLFRRFVAEAAKRSPGKRPRIAFVTSASNDSFYYVDLNIGLLEQAGAEVIWWPVDAAMNAAVNGGRGCDALIPLRRELQSQLGRERVYPDLHARQAAACRDPDALAAVPEQVQGLFFDGGDQWLHRETFFAADGQPNRWLHALRAAFARGELVVSGTSAGAAIQSGTGGMVTNGLSTNALRTGAIAMRGSMPEGCERAKRCPMPLREDDLTWWHGGGFGLLGDYLIDTHVAERRRELRLITLMTDIAATPAPPLQAGIGVDETSGLLLQLQDGGMQLEALGQSGAWWFERPSPRTAAGGWSLRGHYLAPGAPLFWREGRMQAPEAAMPSDMRTADIRPGGDALQPTALRTAVWDMAGGNHAHTRLQALDFRLDVRLTPESRIWQGPHGQTGVTALELQLAPAEAD</sequence>
<feature type="signal peptide" evidence="1">
    <location>
        <begin position="1"/>
        <end position="19"/>
    </location>
</feature>
<dbReference type="RefSeq" id="WP_188449220.1">
    <property type="nucleotide sequence ID" value="NZ_BMFO01000002.1"/>
</dbReference>
<dbReference type="SUPFAM" id="SSF52317">
    <property type="entry name" value="Class I glutamine amidotransferase-like"/>
    <property type="match status" value="1"/>
</dbReference>
<dbReference type="Gene3D" id="3.40.50.880">
    <property type="match status" value="1"/>
</dbReference>
<evidence type="ECO:0000256" key="1">
    <source>
        <dbReference type="SAM" id="SignalP"/>
    </source>
</evidence>
<name>A0A917CP90_9GAMM</name>
<gene>
    <name evidence="2" type="ORF">GCM10010960_13860</name>
</gene>
<organism evidence="2 3">
    <name type="scientific">Arenimonas maotaiensis</name>
    <dbReference type="NCBI Taxonomy" id="1446479"/>
    <lineage>
        <taxon>Bacteria</taxon>
        <taxon>Pseudomonadati</taxon>
        <taxon>Pseudomonadota</taxon>
        <taxon>Gammaproteobacteria</taxon>
        <taxon>Lysobacterales</taxon>
        <taxon>Lysobacteraceae</taxon>
        <taxon>Arenimonas</taxon>
    </lineage>
</organism>
<dbReference type="InterPro" id="IPR029062">
    <property type="entry name" value="Class_I_gatase-like"/>
</dbReference>
<evidence type="ECO:0008006" key="4">
    <source>
        <dbReference type="Google" id="ProtNLM"/>
    </source>
</evidence>
<accession>A0A917CP90</accession>
<evidence type="ECO:0000313" key="3">
    <source>
        <dbReference type="Proteomes" id="UP000632858"/>
    </source>
</evidence>
<dbReference type="Proteomes" id="UP000632858">
    <property type="component" value="Unassembled WGS sequence"/>
</dbReference>
<dbReference type="PANTHER" id="PTHR36175:SF1">
    <property type="entry name" value="CYANOPHYCINASE"/>
    <property type="match status" value="1"/>
</dbReference>
<feature type="chain" id="PRO_5037594286" description="Cyanophycinase" evidence="1">
    <location>
        <begin position="20"/>
        <end position="566"/>
    </location>
</feature>
<comment type="caution">
    <text evidence="2">The sequence shown here is derived from an EMBL/GenBank/DDBJ whole genome shotgun (WGS) entry which is preliminary data.</text>
</comment>
<reference evidence="2" key="2">
    <citation type="submission" date="2020-09" db="EMBL/GenBank/DDBJ databases">
        <authorList>
            <person name="Sun Q."/>
            <person name="Zhou Y."/>
        </authorList>
    </citation>
    <scope>NUCLEOTIDE SEQUENCE</scope>
    <source>
        <strain evidence="2">CGMCC 1.12726</strain>
    </source>
</reference>
<dbReference type="AlphaFoldDB" id="A0A917CP90"/>
<dbReference type="EMBL" id="BMFO01000002">
    <property type="protein sequence ID" value="GGF93208.1"/>
    <property type="molecule type" value="Genomic_DNA"/>
</dbReference>
<evidence type="ECO:0000313" key="2">
    <source>
        <dbReference type="EMBL" id="GGF93208.1"/>
    </source>
</evidence>
<keyword evidence="1" id="KW-0732">Signal</keyword>
<dbReference type="PANTHER" id="PTHR36175">
    <property type="entry name" value="CYANOPHYCINASE"/>
    <property type="match status" value="1"/>
</dbReference>